<evidence type="ECO:0000313" key="2">
    <source>
        <dbReference type="EMBL" id="GAA5807344.1"/>
    </source>
</evidence>
<keyword evidence="1" id="KW-0732">Signal</keyword>
<keyword evidence="3" id="KW-1185">Reference proteome</keyword>
<sequence length="361" mass="41629">MIRLLTLLFFASLCLGELVPVSNYIGQHRYKCDRLSTITGELVQDKIYTFGGCYPIPYVVDPIPYFVNPSVENMKYMNVNRNNVSETIQIYDIKKDEWTHETEVKLPFPWRSASSQVYQQDIYFYNVRSAESPQNNGKMWKYDTVLKKFSALEDLPFNWHGSLKTCVNNGRMYFVGETDSLQRNVIRVYNIEDSVWEKPLFPNLHFTIEQMLCSKDAIHFLGAVLADEDNGASVNFRCKKSKLIRTDYITGDTIFPGLHIGLSYAYNYIATNNNDRFYYFCVQDEKTTIFEVDTVALVNRHLGIIPYTLKAPLFVPYQDYVFFLFGGGKLGNNGGGAKKLSGNLKTYNHKLVLETPNNFFK</sequence>
<gene>
    <name evidence="2" type="ORF">MFLAVUS_000702</name>
</gene>
<evidence type="ECO:0000256" key="1">
    <source>
        <dbReference type="SAM" id="SignalP"/>
    </source>
</evidence>
<evidence type="ECO:0000313" key="3">
    <source>
        <dbReference type="Proteomes" id="UP001473302"/>
    </source>
</evidence>
<dbReference type="InterPro" id="IPR015915">
    <property type="entry name" value="Kelch-typ_b-propeller"/>
</dbReference>
<dbReference type="SUPFAM" id="SSF117281">
    <property type="entry name" value="Kelch motif"/>
    <property type="match status" value="1"/>
</dbReference>
<protein>
    <submittedName>
        <fullName evidence="2">Uncharacterized protein</fullName>
    </submittedName>
</protein>
<comment type="caution">
    <text evidence="2">The sequence shown here is derived from an EMBL/GenBank/DDBJ whole genome shotgun (WGS) entry which is preliminary data.</text>
</comment>
<proteinExistence type="predicted"/>
<feature type="chain" id="PRO_5045084574" evidence="1">
    <location>
        <begin position="17"/>
        <end position="361"/>
    </location>
</feature>
<dbReference type="EMBL" id="BAABUK010000002">
    <property type="protein sequence ID" value="GAA5807344.1"/>
    <property type="molecule type" value="Genomic_DNA"/>
</dbReference>
<reference evidence="2 3" key="1">
    <citation type="submission" date="2024-04" db="EMBL/GenBank/DDBJ databases">
        <title>genome sequences of Mucor flavus KT1a and Helicostylum pulchrum KT1b strains isolated from the surface of a dry-aged beef.</title>
        <authorList>
            <person name="Toyotome T."/>
            <person name="Hosono M."/>
            <person name="Torimaru M."/>
            <person name="Fukuda K."/>
            <person name="Mikami N."/>
        </authorList>
    </citation>
    <scope>NUCLEOTIDE SEQUENCE [LARGE SCALE GENOMIC DNA]</scope>
    <source>
        <strain evidence="2 3">KT1a</strain>
    </source>
</reference>
<accession>A0ABP9YKF1</accession>
<dbReference type="Gene3D" id="2.120.10.80">
    <property type="entry name" value="Kelch-type beta propeller"/>
    <property type="match status" value="1"/>
</dbReference>
<name>A0ABP9YKF1_9FUNG</name>
<feature type="signal peptide" evidence="1">
    <location>
        <begin position="1"/>
        <end position="16"/>
    </location>
</feature>
<dbReference type="Proteomes" id="UP001473302">
    <property type="component" value="Unassembled WGS sequence"/>
</dbReference>
<organism evidence="2 3">
    <name type="scientific">Mucor flavus</name>
    <dbReference type="NCBI Taxonomy" id="439312"/>
    <lineage>
        <taxon>Eukaryota</taxon>
        <taxon>Fungi</taxon>
        <taxon>Fungi incertae sedis</taxon>
        <taxon>Mucoromycota</taxon>
        <taxon>Mucoromycotina</taxon>
        <taxon>Mucoromycetes</taxon>
        <taxon>Mucorales</taxon>
        <taxon>Mucorineae</taxon>
        <taxon>Mucoraceae</taxon>
        <taxon>Mucor</taxon>
    </lineage>
</organism>